<sequence length="77" mass="9182">MMPENKDRWSDICDEHICGWSRTFYSINIGQPTKSLDQQTEWLFQHLEQLAKWILILEADEVEDDIPTTICITWKVK</sequence>
<accession>A0A2Z6QCT5</accession>
<gene>
    <name evidence="1" type="ORF">RclHR1_12720009</name>
</gene>
<evidence type="ECO:0000313" key="2">
    <source>
        <dbReference type="Proteomes" id="UP000247702"/>
    </source>
</evidence>
<comment type="caution">
    <text evidence="1">The sequence shown here is derived from an EMBL/GenBank/DDBJ whole genome shotgun (WGS) entry which is preliminary data.</text>
</comment>
<keyword evidence="2" id="KW-1185">Reference proteome</keyword>
<proteinExistence type="predicted"/>
<evidence type="ECO:0000313" key="1">
    <source>
        <dbReference type="EMBL" id="GBB86302.1"/>
    </source>
</evidence>
<name>A0A2Z6QCT5_9GLOM</name>
<dbReference type="EMBL" id="BEXD01000305">
    <property type="protein sequence ID" value="GBB86302.1"/>
    <property type="molecule type" value="Genomic_DNA"/>
</dbReference>
<organism evidence="1 2">
    <name type="scientific">Rhizophagus clarus</name>
    <dbReference type="NCBI Taxonomy" id="94130"/>
    <lineage>
        <taxon>Eukaryota</taxon>
        <taxon>Fungi</taxon>
        <taxon>Fungi incertae sedis</taxon>
        <taxon>Mucoromycota</taxon>
        <taxon>Glomeromycotina</taxon>
        <taxon>Glomeromycetes</taxon>
        <taxon>Glomerales</taxon>
        <taxon>Glomeraceae</taxon>
        <taxon>Rhizophagus</taxon>
    </lineage>
</organism>
<dbReference type="Proteomes" id="UP000247702">
    <property type="component" value="Unassembled WGS sequence"/>
</dbReference>
<dbReference type="AlphaFoldDB" id="A0A2Z6QCT5"/>
<reference evidence="1 2" key="1">
    <citation type="submission" date="2017-11" db="EMBL/GenBank/DDBJ databases">
        <title>The genome of Rhizophagus clarus HR1 reveals common genetic basis of auxotrophy among arbuscular mycorrhizal fungi.</title>
        <authorList>
            <person name="Kobayashi Y."/>
        </authorList>
    </citation>
    <scope>NUCLEOTIDE SEQUENCE [LARGE SCALE GENOMIC DNA]</scope>
    <source>
        <strain evidence="1 2">HR1</strain>
    </source>
</reference>
<protein>
    <submittedName>
        <fullName evidence="1">Uncharacterized protein</fullName>
    </submittedName>
</protein>